<dbReference type="InParanoid" id="A0A2H3DH99"/>
<proteinExistence type="predicted"/>
<keyword evidence="2" id="KW-1185">Reference proteome</keyword>
<accession>A0A2H3DH99</accession>
<dbReference type="Proteomes" id="UP000217790">
    <property type="component" value="Unassembled WGS sequence"/>
</dbReference>
<gene>
    <name evidence="1" type="ORF">ARMGADRAFT_357199</name>
</gene>
<protein>
    <submittedName>
        <fullName evidence="1">Uncharacterized protein</fullName>
    </submittedName>
</protein>
<dbReference type="AlphaFoldDB" id="A0A2H3DH99"/>
<dbReference type="EMBL" id="KZ293672">
    <property type="protein sequence ID" value="PBK88457.1"/>
    <property type="molecule type" value="Genomic_DNA"/>
</dbReference>
<organism evidence="1 2">
    <name type="scientific">Armillaria gallica</name>
    <name type="common">Bulbous honey fungus</name>
    <name type="synonym">Armillaria bulbosa</name>
    <dbReference type="NCBI Taxonomy" id="47427"/>
    <lineage>
        <taxon>Eukaryota</taxon>
        <taxon>Fungi</taxon>
        <taxon>Dikarya</taxon>
        <taxon>Basidiomycota</taxon>
        <taxon>Agaricomycotina</taxon>
        <taxon>Agaricomycetes</taxon>
        <taxon>Agaricomycetidae</taxon>
        <taxon>Agaricales</taxon>
        <taxon>Marasmiineae</taxon>
        <taxon>Physalacriaceae</taxon>
        <taxon>Armillaria</taxon>
    </lineage>
</organism>
<evidence type="ECO:0000313" key="1">
    <source>
        <dbReference type="EMBL" id="PBK88457.1"/>
    </source>
</evidence>
<reference evidence="2" key="1">
    <citation type="journal article" date="2017" name="Nat. Ecol. Evol.">
        <title>Genome expansion and lineage-specific genetic innovations in the forest pathogenic fungi Armillaria.</title>
        <authorList>
            <person name="Sipos G."/>
            <person name="Prasanna A.N."/>
            <person name="Walter M.C."/>
            <person name="O'Connor E."/>
            <person name="Balint B."/>
            <person name="Krizsan K."/>
            <person name="Kiss B."/>
            <person name="Hess J."/>
            <person name="Varga T."/>
            <person name="Slot J."/>
            <person name="Riley R."/>
            <person name="Boka B."/>
            <person name="Rigling D."/>
            <person name="Barry K."/>
            <person name="Lee J."/>
            <person name="Mihaltcheva S."/>
            <person name="LaButti K."/>
            <person name="Lipzen A."/>
            <person name="Waldron R."/>
            <person name="Moloney N.M."/>
            <person name="Sperisen C."/>
            <person name="Kredics L."/>
            <person name="Vagvoelgyi C."/>
            <person name="Patrignani A."/>
            <person name="Fitzpatrick D."/>
            <person name="Nagy I."/>
            <person name="Doyle S."/>
            <person name="Anderson J.B."/>
            <person name="Grigoriev I.V."/>
            <person name="Gueldener U."/>
            <person name="Muensterkoetter M."/>
            <person name="Nagy L.G."/>
        </authorList>
    </citation>
    <scope>NUCLEOTIDE SEQUENCE [LARGE SCALE GENOMIC DNA]</scope>
    <source>
        <strain evidence="2">Ar21-2</strain>
    </source>
</reference>
<sequence length="107" mass="11768">MHTFDAPSVRNTPKLKAFLCSSLLCLAHHLEKIHPLWNRGSVRRVVDFSGTECGIKKGTPLVPEPCDMKFLIVVASPMVAPLVSTETSLMRAIVPKYLDYLDGSESG</sequence>
<name>A0A2H3DH99_ARMGA</name>
<evidence type="ECO:0000313" key="2">
    <source>
        <dbReference type="Proteomes" id="UP000217790"/>
    </source>
</evidence>